<protein>
    <recommendedName>
        <fullName evidence="1">RNA-directed DNA polymerase</fullName>
        <ecNumber evidence="1">2.7.7.49</ecNumber>
    </recommendedName>
</protein>
<dbReference type="EC" id="2.7.7.49" evidence="1"/>
<dbReference type="PROSITE" id="PS50994">
    <property type="entry name" value="INTEGRASE"/>
    <property type="match status" value="1"/>
</dbReference>
<proteinExistence type="predicted"/>
<dbReference type="SUPFAM" id="SSF53098">
    <property type="entry name" value="Ribonuclease H-like"/>
    <property type="match status" value="1"/>
</dbReference>
<dbReference type="GO" id="GO:0015074">
    <property type="term" value="P:DNA integration"/>
    <property type="evidence" value="ECO:0007669"/>
    <property type="project" value="InterPro"/>
</dbReference>
<evidence type="ECO:0000313" key="4">
    <source>
        <dbReference type="FlyBase" id="FBgn0042939"/>
    </source>
</evidence>
<evidence type="ECO:0000256" key="1">
    <source>
        <dbReference type="ARBA" id="ARBA00012493"/>
    </source>
</evidence>
<dbReference type="GO" id="GO:0003964">
    <property type="term" value="F:RNA-directed DNA polymerase activity"/>
    <property type="evidence" value="ECO:0007669"/>
    <property type="project" value="UniProtKB-EC"/>
</dbReference>
<dbReference type="Pfam" id="PF00665">
    <property type="entry name" value="rve"/>
    <property type="match status" value="1"/>
</dbReference>
<reference evidence="3" key="1">
    <citation type="submission" date="1998-10" db="EMBL/GenBank/DDBJ databases">
        <title>A transposable element from Drosophila immigrans.</title>
        <authorList>
            <person name="Davis T."/>
            <person name="Yamamoto D."/>
        </authorList>
    </citation>
    <scope>NUCLEOTIDE SEQUENCE</scope>
</reference>
<dbReference type="PANTHER" id="PTHR37984:SF5">
    <property type="entry name" value="PROTEIN NYNRIN-LIKE"/>
    <property type="match status" value="1"/>
</dbReference>
<dbReference type="InterPro" id="IPR050951">
    <property type="entry name" value="Retrovirus_Pol_polyprotein"/>
</dbReference>
<evidence type="ECO:0000313" key="3">
    <source>
        <dbReference type="EMBL" id="AAD14609.1"/>
    </source>
</evidence>
<name>O97358_DROIM</name>
<dbReference type="Gene3D" id="3.30.420.10">
    <property type="entry name" value="Ribonuclease H-like superfamily/Ribonuclease H"/>
    <property type="match status" value="1"/>
</dbReference>
<dbReference type="GO" id="GO:0003676">
    <property type="term" value="F:nucleic acid binding"/>
    <property type="evidence" value="ECO:0007669"/>
    <property type="project" value="InterPro"/>
</dbReference>
<feature type="non-terminal residue" evidence="3">
    <location>
        <position position="124"/>
    </location>
</feature>
<dbReference type="EMBL" id="AF096292">
    <property type="protein sequence ID" value="AAD14609.1"/>
    <property type="molecule type" value="Genomic_DNA"/>
</dbReference>
<organism evidence="3">
    <name type="scientific">Drosophila immigrans</name>
    <name type="common">Fruit fly</name>
    <dbReference type="NCBI Taxonomy" id="7250"/>
    <lineage>
        <taxon>Eukaryota</taxon>
        <taxon>Metazoa</taxon>
        <taxon>Ecdysozoa</taxon>
        <taxon>Arthropoda</taxon>
        <taxon>Hexapoda</taxon>
        <taxon>Insecta</taxon>
        <taxon>Pterygota</taxon>
        <taxon>Neoptera</taxon>
        <taxon>Endopterygota</taxon>
        <taxon>Diptera</taxon>
        <taxon>Brachycera</taxon>
        <taxon>Muscomorpha</taxon>
        <taxon>Ephydroidea</taxon>
        <taxon>Drosophilidae</taxon>
        <taxon>Drosophila</taxon>
    </lineage>
</organism>
<dbReference type="InterPro" id="IPR036397">
    <property type="entry name" value="RNaseH_sf"/>
</dbReference>
<dbReference type="InterPro" id="IPR012337">
    <property type="entry name" value="RNaseH-like_sf"/>
</dbReference>
<gene>
    <name evidence="4" type="primary">pol</name>
</gene>
<dbReference type="InterPro" id="IPR041588">
    <property type="entry name" value="Integrase_H2C2"/>
</dbReference>
<feature type="domain" description="Integrase catalytic" evidence="2">
    <location>
        <begin position="41"/>
        <end position="124"/>
    </location>
</feature>
<dbReference type="Pfam" id="PF17921">
    <property type="entry name" value="Integrase_H2C2"/>
    <property type="match status" value="1"/>
</dbReference>
<dbReference type="PANTHER" id="PTHR37984">
    <property type="entry name" value="PROTEIN CBG26694"/>
    <property type="match status" value="1"/>
</dbReference>
<feature type="non-terminal residue" evidence="3">
    <location>
        <position position="1"/>
    </location>
</feature>
<accession>O97358</accession>
<evidence type="ECO:0000259" key="2">
    <source>
        <dbReference type="PROSITE" id="PS50994"/>
    </source>
</evidence>
<dbReference type="InterPro" id="IPR001584">
    <property type="entry name" value="Integrase_cat-core"/>
</dbReference>
<dbReference type="FlyBase" id="FBgn0042939">
    <property type="gene designation" value="Dimm\Ulysses\pol"/>
</dbReference>
<sequence>RKFFWPNMVIDVRNYIRLCDICKTTKYPTQNLNPPMGSQAMSERPFQKLYVDFIGPFPRTKKGNIGILIVLDHYSKFTFLTPVKKFSSKVVIEYLAETLFPCFGTPETLLSDNGTQFKSHDFAM</sequence>
<dbReference type="AlphaFoldDB" id="O97358"/>